<keyword evidence="1" id="KW-1133">Transmembrane helix</keyword>
<sequence>MLYVEGIDAHVLPYVDSRHLGGPAALAAEIDRPPVGRAADLDPLLPDLDERMRARRRASDRRGACLGACAALVIVAYLVLAIPLTG</sequence>
<comment type="caution">
    <text evidence="2">The sequence shown here is derived from an EMBL/GenBank/DDBJ whole genome shotgun (WGS) entry which is preliminary data.</text>
</comment>
<gene>
    <name evidence="2" type="ORF">I4I81_24870</name>
</gene>
<accession>A0ABS6UYX7</accession>
<evidence type="ECO:0000256" key="1">
    <source>
        <dbReference type="SAM" id="Phobius"/>
    </source>
</evidence>
<keyword evidence="3" id="KW-1185">Reference proteome</keyword>
<dbReference type="RefSeq" id="WP_218602962.1">
    <property type="nucleotide sequence ID" value="NZ_JADQDJ010000096.1"/>
</dbReference>
<dbReference type="EMBL" id="JADQDK010000001">
    <property type="protein sequence ID" value="MBW0137468.1"/>
    <property type="molecule type" value="Genomic_DNA"/>
</dbReference>
<evidence type="ECO:0000313" key="2">
    <source>
        <dbReference type="EMBL" id="MBW0137468.1"/>
    </source>
</evidence>
<protein>
    <submittedName>
        <fullName evidence="2">Uncharacterized protein</fullName>
    </submittedName>
</protein>
<evidence type="ECO:0000313" key="3">
    <source>
        <dbReference type="Proteomes" id="UP000694287"/>
    </source>
</evidence>
<keyword evidence="1" id="KW-0472">Membrane</keyword>
<feature type="transmembrane region" description="Helical" evidence="1">
    <location>
        <begin position="63"/>
        <end position="84"/>
    </location>
</feature>
<proteinExistence type="predicted"/>
<name>A0ABS6UYX7_9PSEU</name>
<reference evidence="2 3" key="1">
    <citation type="submission" date="2020-11" db="EMBL/GenBank/DDBJ databases">
        <title>Pseudonocardia abyssalis sp. nov. and Pseudonocardia oceani sp. nov., description and phylogenomic analysis of two novel actinomycetes isolated from the deep Southern Ocean.</title>
        <authorList>
            <person name="Parra J."/>
        </authorList>
    </citation>
    <scope>NUCLEOTIDE SEQUENCE [LARGE SCALE GENOMIC DNA]</scope>
    <source>
        <strain evidence="2 3">KRD-168</strain>
    </source>
</reference>
<keyword evidence="1" id="KW-0812">Transmembrane</keyword>
<dbReference type="Proteomes" id="UP000694287">
    <property type="component" value="Unassembled WGS sequence"/>
</dbReference>
<organism evidence="2 3">
    <name type="scientific">Pseudonocardia abyssalis</name>
    <dbReference type="NCBI Taxonomy" id="2792008"/>
    <lineage>
        <taxon>Bacteria</taxon>
        <taxon>Bacillati</taxon>
        <taxon>Actinomycetota</taxon>
        <taxon>Actinomycetes</taxon>
        <taxon>Pseudonocardiales</taxon>
        <taxon>Pseudonocardiaceae</taxon>
        <taxon>Pseudonocardia</taxon>
    </lineage>
</organism>